<dbReference type="SUPFAM" id="SSF50370">
    <property type="entry name" value="Ricin B-like lectins"/>
    <property type="match status" value="1"/>
</dbReference>
<dbReference type="InterPro" id="IPR035992">
    <property type="entry name" value="Ricin_B-like_lectins"/>
</dbReference>
<gene>
    <name evidence="1" type="ORF">H1R20_g16095</name>
</gene>
<dbReference type="OrthoDB" id="2131701at2759"/>
<dbReference type="Proteomes" id="UP001140091">
    <property type="component" value="Unassembled WGS sequence"/>
</dbReference>
<accession>A0A9W8IR91</accession>
<comment type="caution">
    <text evidence="1">The sequence shown here is derived from an EMBL/GenBank/DDBJ whole genome shotgun (WGS) entry which is preliminary data.</text>
</comment>
<organism evidence="1 2">
    <name type="scientific">Candolleomyces eurysporus</name>
    <dbReference type="NCBI Taxonomy" id="2828524"/>
    <lineage>
        <taxon>Eukaryota</taxon>
        <taxon>Fungi</taxon>
        <taxon>Dikarya</taxon>
        <taxon>Basidiomycota</taxon>
        <taxon>Agaricomycotina</taxon>
        <taxon>Agaricomycetes</taxon>
        <taxon>Agaricomycetidae</taxon>
        <taxon>Agaricales</taxon>
        <taxon>Agaricineae</taxon>
        <taxon>Psathyrellaceae</taxon>
        <taxon>Candolleomyces</taxon>
    </lineage>
</organism>
<dbReference type="AlphaFoldDB" id="A0A9W8IR91"/>
<sequence length="202" mass="22864">MSMEAGKVYHISAVKTGYAATLEAPALVVLADRFEGKPNQFWKARSTPAGFWSFENVEHPKIYLGIKFGRVPQDGDVISGVTQPFYWEVKHLRTDELSSIFNDKVLDLDDHGGWANGIKIQVTCDLGENQVPHQWRIDPDLTFDPLVKAGEVYQIVNCHTGTVVHLENSNNVAGYEFNDGRNQKVGIQLKFQRWEDLFSHMD</sequence>
<dbReference type="EMBL" id="JANBPK010001699">
    <property type="protein sequence ID" value="KAJ2921002.1"/>
    <property type="molecule type" value="Genomic_DNA"/>
</dbReference>
<feature type="non-terminal residue" evidence="1">
    <location>
        <position position="1"/>
    </location>
</feature>
<protein>
    <submittedName>
        <fullName evidence="1">Uncharacterized protein</fullName>
    </submittedName>
</protein>
<keyword evidence="2" id="KW-1185">Reference proteome</keyword>
<dbReference type="Gene3D" id="2.80.10.50">
    <property type="match status" value="1"/>
</dbReference>
<reference evidence="1" key="1">
    <citation type="submission" date="2022-06" db="EMBL/GenBank/DDBJ databases">
        <title>Genome Sequence of Candolleomyces eurysporus.</title>
        <authorList>
            <person name="Buettner E."/>
        </authorList>
    </citation>
    <scope>NUCLEOTIDE SEQUENCE</scope>
    <source>
        <strain evidence="1">VTCC 930004</strain>
    </source>
</reference>
<evidence type="ECO:0000313" key="1">
    <source>
        <dbReference type="EMBL" id="KAJ2921002.1"/>
    </source>
</evidence>
<name>A0A9W8IR91_9AGAR</name>
<proteinExistence type="predicted"/>
<evidence type="ECO:0000313" key="2">
    <source>
        <dbReference type="Proteomes" id="UP001140091"/>
    </source>
</evidence>